<dbReference type="InterPro" id="IPR029060">
    <property type="entry name" value="PIN-like_dom_sf"/>
</dbReference>
<evidence type="ECO:0000313" key="3">
    <source>
        <dbReference type="Proteomes" id="UP000480854"/>
    </source>
</evidence>
<reference evidence="2 3" key="1">
    <citation type="submission" date="2018-07" db="EMBL/GenBank/DDBJ databases">
        <title>Genome sequence of Azospirillum sp. ATCC 49961.</title>
        <authorList>
            <person name="Sant'Anna F.H."/>
            <person name="Baldani J.I."/>
            <person name="Zilli J.E."/>
            <person name="Reis V.M."/>
            <person name="Hartmann A."/>
            <person name="Cruz L."/>
            <person name="de Souza E.M."/>
            <person name="de Oliveira Pedrosa F."/>
            <person name="Passaglia L.M.P."/>
        </authorList>
    </citation>
    <scope>NUCLEOTIDE SEQUENCE [LARGE SCALE GENOMIC DNA]</scope>
    <source>
        <strain evidence="2 3">ATCC 49961</strain>
    </source>
</reference>
<protein>
    <recommendedName>
        <fullName evidence="4">PIN domain-containing protein</fullName>
    </recommendedName>
</protein>
<organism evidence="2 3">
    <name type="scientific">Roseomonas genomospecies 6</name>
    <dbReference type="NCBI Taxonomy" id="214106"/>
    <lineage>
        <taxon>Bacteria</taxon>
        <taxon>Pseudomonadati</taxon>
        <taxon>Pseudomonadota</taxon>
        <taxon>Alphaproteobacteria</taxon>
        <taxon>Acetobacterales</taxon>
        <taxon>Roseomonadaceae</taxon>
        <taxon>Roseomonas</taxon>
    </lineage>
</organism>
<accession>A0A9W7TZT1</accession>
<dbReference type="PANTHER" id="PTHR35901:SF1">
    <property type="entry name" value="EXONUCLEASE VAPC9"/>
    <property type="match status" value="1"/>
</dbReference>
<comment type="caution">
    <text evidence="2">The sequence shown here is derived from an EMBL/GenBank/DDBJ whole genome shotgun (WGS) entry which is preliminary data.</text>
</comment>
<dbReference type="EMBL" id="QOKW01000003">
    <property type="protein sequence ID" value="KAA0683038.1"/>
    <property type="molecule type" value="Genomic_DNA"/>
</dbReference>
<dbReference type="InterPro" id="IPR044153">
    <property type="entry name" value="PIN_Pae0151-like"/>
</dbReference>
<dbReference type="SUPFAM" id="SSF88723">
    <property type="entry name" value="PIN domain-like"/>
    <property type="match status" value="1"/>
</dbReference>
<keyword evidence="1" id="KW-0460">Magnesium</keyword>
<dbReference type="InterPro" id="IPR051619">
    <property type="entry name" value="TypeII_TA_RNase_PINc/VapC"/>
</dbReference>
<evidence type="ECO:0000256" key="1">
    <source>
        <dbReference type="ARBA" id="ARBA00022842"/>
    </source>
</evidence>
<evidence type="ECO:0008006" key="4">
    <source>
        <dbReference type="Google" id="ProtNLM"/>
    </source>
</evidence>
<dbReference type="Gene3D" id="3.40.50.1010">
    <property type="entry name" value="5'-nuclease"/>
    <property type="match status" value="1"/>
</dbReference>
<keyword evidence="3" id="KW-1185">Reference proteome</keyword>
<dbReference type="CDD" id="cd09873">
    <property type="entry name" value="PIN_Pae0151-like"/>
    <property type="match status" value="1"/>
</dbReference>
<dbReference type="AlphaFoldDB" id="A0A9W7TZT1"/>
<evidence type="ECO:0000313" key="2">
    <source>
        <dbReference type="EMBL" id="KAA0683038.1"/>
    </source>
</evidence>
<gene>
    <name evidence="2" type="ORF">DS843_06445</name>
</gene>
<dbReference type="RefSeq" id="WP_149468050.1">
    <property type="nucleotide sequence ID" value="NZ_QOKW01000003.1"/>
</dbReference>
<dbReference type="Proteomes" id="UP000480854">
    <property type="component" value="Unassembled WGS sequence"/>
</dbReference>
<sequence>MRRLPSSIVADASLVVKWVVAEEDSDKAKAVGLGRALLAPDLLLVECANILWKHQRRGEIDQGTAMAALAVLQSGPFAWTRDCDLVGDACRLSTGVESPCV</sequence>
<dbReference type="PANTHER" id="PTHR35901">
    <property type="entry name" value="RIBONUCLEASE VAPC3"/>
    <property type="match status" value="1"/>
</dbReference>
<name>A0A9W7TZT1_9PROT</name>
<proteinExistence type="predicted"/>